<evidence type="ECO:0000313" key="3">
    <source>
        <dbReference type="EMBL" id="MBI4251735.1"/>
    </source>
</evidence>
<name>A0A932ZWB6_UNCTE</name>
<dbReference type="Proteomes" id="UP000752292">
    <property type="component" value="Unassembled WGS sequence"/>
</dbReference>
<accession>A0A932ZWB6</accession>
<gene>
    <name evidence="3" type="ORF">HY618_04675</name>
</gene>
<sequence length="71" mass="7684">MPPQAQAQDTHSRFLLIEGEARMRHMLSSMLQGAGAKTVHNVPTGKAGQEVLLNQAVDVVVCDWNAPEMNG</sequence>
<dbReference type="SUPFAM" id="SSF52172">
    <property type="entry name" value="CheY-like"/>
    <property type="match status" value="1"/>
</dbReference>
<dbReference type="EMBL" id="JACQRX010000204">
    <property type="protein sequence ID" value="MBI4251735.1"/>
    <property type="molecule type" value="Genomic_DNA"/>
</dbReference>
<dbReference type="CDD" id="cd00156">
    <property type="entry name" value="REC"/>
    <property type="match status" value="1"/>
</dbReference>
<feature type="modified residue" description="4-aspartylphosphate" evidence="1">
    <location>
        <position position="63"/>
    </location>
</feature>
<keyword evidence="1" id="KW-0597">Phosphoprotein</keyword>
<dbReference type="AlphaFoldDB" id="A0A932ZWB6"/>
<comment type="caution">
    <text evidence="3">The sequence shown here is derived from an EMBL/GenBank/DDBJ whole genome shotgun (WGS) entry which is preliminary data.</text>
</comment>
<feature type="non-terminal residue" evidence="3">
    <location>
        <position position="71"/>
    </location>
</feature>
<protein>
    <submittedName>
        <fullName evidence="3">Response regulator</fullName>
    </submittedName>
</protein>
<feature type="domain" description="Response regulatory" evidence="2">
    <location>
        <begin position="13"/>
        <end position="71"/>
    </location>
</feature>
<evidence type="ECO:0000313" key="4">
    <source>
        <dbReference type="Proteomes" id="UP000752292"/>
    </source>
</evidence>
<dbReference type="InterPro" id="IPR001789">
    <property type="entry name" value="Sig_transdc_resp-reg_receiver"/>
</dbReference>
<proteinExistence type="predicted"/>
<evidence type="ECO:0000256" key="1">
    <source>
        <dbReference type="PROSITE-ProRule" id="PRU00169"/>
    </source>
</evidence>
<dbReference type="GO" id="GO:0000160">
    <property type="term" value="P:phosphorelay signal transduction system"/>
    <property type="evidence" value="ECO:0007669"/>
    <property type="project" value="InterPro"/>
</dbReference>
<organism evidence="3 4">
    <name type="scientific">Tectimicrobiota bacterium</name>
    <dbReference type="NCBI Taxonomy" id="2528274"/>
    <lineage>
        <taxon>Bacteria</taxon>
        <taxon>Pseudomonadati</taxon>
        <taxon>Nitrospinota/Tectimicrobiota group</taxon>
        <taxon>Candidatus Tectimicrobiota</taxon>
    </lineage>
</organism>
<evidence type="ECO:0000259" key="2">
    <source>
        <dbReference type="PROSITE" id="PS50110"/>
    </source>
</evidence>
<dbReference type="InterPro" id="IPR011006">
    <property type="entry name" value="CheY-like_superfamily"/>
</dbReference>
<reference evidence="3" key="1">
    <citation type="submission" date="2020-07" db="EMBL/GenBank/DDBJ databases">
        <title>Huge and variable diversity of episymbiotic CPR bacteria and DPANN archaea in groundwater ecosystems.</title>
        <authorList>
            <person name="He C.Y."/>
            <person name="Keren R."/>
            <person name="Whittaker M."/>
            <person name="Farag I.F."/>
            <person name="Doudna J."/>
            <person name="Cate J.H.D."/>
            <person name="Banfield J.F."/>
        </authorList>
    </citation>
    <scope>NUCLEOTIDE SEQUENCE</scope>
    <source>
        <strain evidence="3">NC_groundwater_1370_Ag_S-0.2um_69_93</strain>
    </source>
</reference>
<dbReference type="PROSITE" id="PS50110">
    <property type="entry name" value="RESPONSE_REGULATORY"/>
    <property type="match status" value="1"/>
</dbReference>
<dbReference type="Gene3D" id="3.40.50.2300">
    <property type="match status" value="1"/>
</dbReference>